<dbReference type="EMBL" id="LMWN01000020">
    <property type="protein sequence ID" value="KUN05453.1"/>
    <property type="molecule type" value="Genomic_DNA"/>
</dbReference>
<dbReference type="InterPro" id="IPR050631">
    <property type="entry name" value="PheA/TfdB_FAD_monoxygenase"/>
</dbReference>
<accession>A0A101P5T7</accession>
<dbReference type="Gene3D" id="3.30.70.2450">
    <property type="match status" value="1"/>
</dbReference>
<dbReference type="Proteomes" id="UP000053127">
    <property type="component" value="Unassembled WGS sequence"/>
</dbReference>
<keyword evidence="2" id="KW-0520">NAD</keyword>
<dbReference type="Pfam" id="PF01494">
    <property type="entry name" value="FAD_binding_3"/>
    <property type="match status" value="1"/>
</dbReference>
<organism evidence="4 5">
    <name type="scientific">Streptomyces yokosukanensis</name>
    <dbReference type="NCBI Taxonomy" id="67386"/>
    <lineage>
        <taxon>Bacteria</taxon>
        <taxon>Bacillati</taxon>
        <taxon>Actinomycetota</taxon>
        <taxon>Actinomycetes</taxon>
        <taxon>Kitasatosporales</taxon>
        <taxon>Streptomycetaceae</taxon>
        <taxon>Streptomyces</taxon>
    </lineage>
</organism>
<dbReference type="GO" id="GO:0071949">
    <property type="term" value="F:FAD binding"/>
    <property type="evidence" value="ECO:0007669"/>
    <property type="project" value="InterPro"/>
</dbReference>
<dbReference type="OrthoDB" id="8670884at2"/>
<evidence type="ECO:0000313" key="5">
    <source>
        <dbReference type="Proteomes" id="UP000053127"/>
    </source>
</evidence>
<dbReference type="Gene3D" id="3.50.50.60">
    <property type="entry name" value="FAD/NAD(P)-binding domain"/>
    <property type="match status" value="1"/>
</dbReference>
<dbReference type="RefSeq" id="WP_067123442.1">
    <property type="nucleotide sequence ID" value="NZ_JBFACD010000003.1"/>
</dbReference>
<proteinExistence type="predicted"/>
<dbReference type="AlphaFoldDB" id="A0A101P5T7"/>
<dbReference type="GO" id="GO:0004497">
    <property type="term" value="F:monooxygenase activity"/>
    <property type="evidence" value="ECO:0007669"/>
    <property type="project" value="UniProtKB-KW"/>
</dbReference>
<gene>
    <name evidence="4" type="ORF">AQI95_16125</name>
</gene>
<evidence type="ECO:0000259" key="3">
    <source>
        <dbReference type="Pfam" id="PF01494"/>
    </source>
</evidence>
<reference evidence="4 5" key="1">
    <citation type="submission" date="2015-10" db="EMBL/GenBank/DDBJ databases">
        <title>Draft genome sequence of Streptomyces yokosukanensis DSM 40224, type strain for the species Streptomyces yokosukanensis.</title>
        <authorList>
            <person name="Ruckert C."/>
            <person name="Winkler A."/>
            <person name="Kalinowski J."/>
            <person name="Kampfer P."/>
            <person name="Glaeser S."/>
        </authorList>
    </citation>
    <scope>NUCLEOTIDE SEQUENCE [LARGE SCALE GENOMIC DNA]</scope>
    <source>
        <strain evidence="4 5">DSM 40224</strain>
    </source>
</reference>
<protein>
    <submittedName>
        <fullName evidence="4">Monooxygenase</fullName>
    </submittedName>
</protein>
<evidence type="ECO:0000256" key="1">
    <source>
        <dbReference type="ARBA" id="ARBA00023002"/>
    </source>
</evidence>
<keyword evidence="4" id="KW-0503">Monooxygenase</keyword>
<comment type="caution">
    <text evidence="4">The sequence shown here is derived from an EMBL/GenBank/DDBJ whole genome shotgun (WGS) entry which is preliminary data.</text>
</comment>
<dbReference type="PANTHER" id="PTHR43476:SF4">
    <property type="entry name" value="BLR0106 PROTEIN"/>
    <property type="match status" value="1"/>
</dbReference>
<dbReference type="SUPFAM" id="SSF51905">
    <property type="entry name" value="FAD/NAD(P)-binding domain"/>
    <property type="match status" value="1"/>
</dbReference>
<dbReference type="InterPro" id="IPR036188">
    <property type="entry name" value="FAD/NAD-bd_sf"/>
</dbReference>
<dbReference type="PANTHER" id="PTHR43476">
    <property type="entry name" value="3-(3-HYDROXY-PHENYL)PROPIONATE/3-HYDROXYCINNAMIC ACID HYDROXYLASE"/>
    <property type="match status" value="1"/>
</dbReference>
<dbReference type="InterPro" id="IPR002938">
    <property type="entry name" value="FAD-bd"/>
</dbReference>
<keyword evidence="5" id="KW-1185">Reference proteome</keyword>
<keyword evidence="1" id="KW-0560">Oxidoreductase</keyword>
<feature type="domain" description="FAD-binding" evidence="3">
    <location>
        <begin position="12"/>
        <end position="329"/>
    </location>
</feature>
<dbReference type="STRING" id="67386.AQI95_16125"/>
<evidence type="ECO:0000313" key="4">
    <source>
        <dbReference type="EMBL" id="KUN05453.1"/>
    </source>
</evidence>
<dbReference type="PRINTS" id="PR00420">
    <property type="entry name" value="RNGMNOXGNASE"/>
</dbReference>
<sequence>MSASTGSSEHHPVLVVGGGPAGLGAALALRAAGLPAVVLERRTEGSVRPGSRAAYLHGASLRELERLSPGLGHEVAGRGLTWATKRSYWAGKEIYARTYPQTTREGLPHFTSLPQVITEDLMAAACVKQGVEFHWGVEVTSALSTPEGVLLTDSTGRQWQADYVVAADGSRSVLRSAIGSPLEGPRSPNTFVVVDLDDDPDHNPMPIERVFHYRHPSVGGRNVLTVPFAGGWRVDLNLLVNDDPERFISPEGLRRWIPRILPRAYGERVRWVSTYRFAQQVAAHFTDTHRRVLLTGEASHLFAPFGARGMNSSIPDAVRAVEAVTEALQAGRDRAAAGAAIGRFAEERKEAAGYNRACASAALEHMLAHRPSLLLRQRAAAAVATAGRRAGEWLDSAPYGPKLTARGAARGSY</sequence>
<name>A0A101P5T7_9ACTN</name>
<evidence type="ECO:0000256" key="2">
    <source>
        <dbReference type="ARBA" id="ARBA00023027"/>
    </source>
</evidence>